<dbReference type="InterPro" id="IPR025514">
    <property type="entry name" value="DUF4402"/>
</dbReference>
<reference evidence="3" key="1">
    <citation type="journal article" date="2019" name="Int. J. Syst. Evol. Microbiol.">
        <title>The Global Catalogue of Microorganisms (GCM) 10K type strain sequencing project: providing services to taxonomists for standard genome sequencing and annotation.</title>
        <authorList>
            <consortium name="The Broad Institute Genomics Platform"/>
            <consortium name="The Broad Institute Genome Sequencing Center for Infectious Disease"/>
            <person name="Wu L."/>
            <person name="Ma J."/>
        </authorList>
    </citation>
    <scope>NUCLEOTIDE SEQUENCE [LARGE SCALE GENOMIC DNA]</scope>
    <source>
        <strain evidence="3">KCTC 42585</strain>
    </source>
</reference>
<evidence type="ECO:0000313" key="2">
    <source>
        <dbReference type="EMBL" id="MFD2518633.1"/>
    </source>
</evidence>
<protein>
    <submittedName>
        <fullName evidence="2">DUF4402 domain-containing protein</fullName>
    </submittedName>
</protein>
<feature type="chain" id="PRO_5046912744" evidence="1">
    <location>
        <begin position="22"/>
        <end position="167"/>
    </location>
</feature>
<comment type="caution">
    <text evidence="2">The sequence shown here is derived from an EMBL/GenBank/DDBJ whole genome shotgun (WGS) entry which is preliminary data.</text>
</comment>
<dbReference type="Pfam" id="PF14352">
    <property type="entry name" value="DUF4402"/>
    <property type="match status" value="1"/>
</dbReference>
<feature type="signal peptide" evidence="1">
    <location>
        <begin position="1"/>
        <end position="21"/>
    </location>
</feature>
<proteinExistence type="predicted"/>
<gene>
    <name evidence="2" type="ORF">ACFSTG_12055</name>
</gene>
<accession>A0ABW5IYX6</accession>
<sequence length="167" mass="17843">MRSFLFLSLMSFFCVYIPAGAQTTATATFTASVTVIEPISITTVSHMNFASLDAGMGGEIILTPQNTRTTKGDVRLAEETNVSAAAFIVNGDKGHSYSITLPQEGFILSNGSQNIRIKDFTSDIGRSAVLTKGSSEIRVGATLEIDPQQIPGNYRSIGSIPITVNYN</sequence>
<evidence type="ECO:0000313" key="3">
    <source>
        <dbReference type="Proteomes" id="UP001597468"/>
    </source>
</evidence>
<evidence type="ECO:0000256" key="1">
    <source>
        <dbReference type="SAM" id="SignalP"/>
    </source>
</evidence>
<organism evidence="2 3">
    <name type="scientific">Salinimicrobium flavum</name>
    <dbReference type="NCBI Taxonomy" id="1737065"/>
    <lineage>
        <taxon>Bacteria</taxon>
        <taxon>Pseudomonadati</taxon>
        <taxon>Bacteroidota</taxon>
        <taxon>Flavobacteriia</taxon>
        <taxon>Flavobacteriales</taxon>
        <taxon>Flavobacteriaceae</taxon>
        <taxon>Salinimicrobium</taxon>
    </lineage>
</organism>
<dbReference type="RefSeq" id="WP_380753090.1">
    <property type="nucleotide sequence ID" value="NZ_JBHULT010000010.1"/>
</dbReference>
<keyword evidence="3" id="KW-1185">Reference proteome</keyword>
<dbReference type="Proteomes" id="UP001597468">
    <property type="component" value="Unassembled WGS sequence"/>
</dbReference>
<keyword evidence="1" id="KW-0732">Signal</keyword>
<name>A0ABW5IYX6_9FLAO</name>
<dbReference type="EMBL" id="JBHULT010000010">
    <property type="protein sequence ID" value="MFD2518633.1"/>
    <property type="molecule type" value="Genomic_DNA"/>
</dbReference>